<dbReference type="AlphaFoldDB" id="A0A7W7IZZ1"/>
<keyword evidence="2" id="KW-1185">Reference proteome</keyword>
<dbReference type="InterPro" id="IPR029044">
    <property type="entry name" value="Nucleotide-diphossugar_trans"/>
</dbReference>
<accession>A0A7W7IZZ1</accession>
<evidence type="ECO:0000313" key="2">
    <source>
        <dbReference type="Proteomes" id="UP000561681"/>
    </source>
</evidence>
<evidence type="ECO:0000313" key="1">
    <source>
        <dbReference type="EMBL" id="MBB4803681.1"/>
    </source>
</evidence>
<name>A0A7W7IZZ1_9FLAO</name>
<protein>
    <recommendedName>
        <fullName evidence="3">Nucleotide-diphospho-sugar transferase</fullName>
    </recommendedName>
</protein>
<dbReference type="EMBL" id="JACHLD010000006">
    <property type="protein sequence ID" value="MBB4803681.1"/>
    <property type="molecule type" value="Genomic_DNA"/>
</dbReference>
<sequence length="328" mass="39062">MEEISTFKPTQDLKTPVLFLVFNRLDTTIQVFESIRQAKPPKLYIAADGARESVKDETDKVNQVRDYVTANIDWDCEVKTLFREKNLGCKIAVSSAIDWFFENEEMGIIVEDDCLPTLSFFWFCEKMLNEHRNDERIMMISGTNYFLDIRDTINNDYFYSRHFTIWGWATWRRAWGKYDVKMQTWRKEVQPEDLKFVSDRMYVVKHFEKMFDLIYNNTLNTWDIQWVYTCLFNYGLCLTPSINMIHNIGVDGTHTTGDVTDSHFLKSHDFDSVDEIKTNPFIFPNEYYDARLHFEKSLPSYKDQKLRDVLKKMHLFKTAKYVKNIISK</sequence>
<evidence type="ECO:0008006" key="3">
    <source>
        <dbReference type="Google" id="ProtNLM"/>
    </source>
</evidence>
<dbReference type="RefSeq" id="WP_184165504.1">
    <property type="nucleotide sequence ID" value="NZ_JACHLD010000006.1"/>
</dbReference>
<comment type="caution">
    <text evidence="1">The sequence shown here is derived from an EMBL/GenBank/DDBJ whole genome shotgun (WGS) entry which is preliminary data.</text>
</comment>
<proteinExistence type="predicted"/>
<dbReference type="Gene3D" id="3.90.550.10">
    <property type="entry name" value="Spore Coat Polysaccharide Biosynthesis Protein SpsA, Chain A"/>
    <property type="match status" value="1"/>
</dbReference>
<reference evidence="1 2" key="1">
    <citation type="submission" date="2020-08" db="EMBL/GenBank/DDBJ databases">
        <title>Functional genomics of gut bacteria from endangered species of beetles.</title>
        <authorList>
            <person name="Carlos-Shanley C."/>
        </authorList>
    </citation>
    <scope>NUCLEOTIDE SEQUENCE [LARGE SCALE GENOMIC DNA]</scope>
    <source>
        <strain evidence="1 2">S00142</strain>
    </source>
</reference>
<dbReference type="Proteomes" id="UP000561681">
    <property type="component" value="Unassembled WGS sequence"/>
</dbReference>
<gene>
    <name evidence="1" type="ORF">HNP37_003756</name>
</gene>
<organism evidence="1 2">
    <name type="scientific">Flavobacterium nitrogenifigens</name>
    <dbReference type="NCBI Taxonomy" id="1617283"/>
    <lineage>
        <taxon>Bacteria</taxon>
        <taxon>Pseudomonadati</taxon>
        <taxon>Bacteroidota</taxon>
        <taxon>Flavobacteriia</taxon>
        <taxon>Flavobacteriales</taxon>
        <taxon>Flavobacteriaceae</taxon>
        <taxon>Flavobacterium</taxon>
    </lineage>
</organism>
<dbReference type="SUPFAM" id="SSF53448">
    <property type="entry name" value="Nucleotide-diphospho-sugar transferases"/>
    <property type="match status" value="1"/>
</dbReference>